<dbReference type="SUPFAM" id="SSF51735">
    <property type="entry name" value="NAD(P)-binding Rossmann-fold domains"/>
    <property type="match status" value="1"/>
</dbReference>
<proteinExistence type="predicted"/>
<dbReference type="EMBL" id="MU843187">
    <property type="protein sequence ID" value="KAK2020708.1"/>
    <property type="molecule type" value="Genomic_DNA"/>
</dbReference>
<dbReference type="Gene3D" id="3.90.180.10">
    <property type="entry name" value="Medium-chain alcohol dehydrogenases, catalytic domain"/>
    <property type="match status" value="1"/>
</dbReference>
<dbReference type="InterPro" id="IPR036291">
    <property type="entry name" value="NAD(P)-bd_dom_sf"/>
</dbReference>
<keyword evidence="2" id="KW-1185">Reference proteome</keyword>
<dbReference type="InterPro" id="IPR011032">
    <property type="entry name" value="GroES-like_sf"/>
</dbReference>
<protein>
    <submittedName>
        <fullName evidence="1">Uncharacterized protein</fullName>
    </submittedName>
</protein>
<sequence>MSDPTIPETTTALVLPAVNEPLNLEKTPTIKAAPAGSVLVHVLGTSVRPHNRAGSSGKSPLPLPVPYNPGDSGVGRVLAVGPDAVAVRPGQLVYLNGFYLARDDPEGTRVLAGLHNGFGDPGRAKLFGQLGGLGAAGLRAGETVVVAPATGYFSSAVAEIAEIAAQIGCRVVALSRSASKLGPLAGRHPRIAATASPHHLAVSLASLPPFGRAVFLGMIFDVRVNYMSLMARNITVKGQHIFIR</sequence>
<dbReference type="PANTHER" id="PTHR43677:SF4">
    <property type="entry name" value="QUINONE OXIDOREDUCTASE-LIKE PROTEIN 2"/>
    <property type="match status" value="1"/>
</dbReference>
<dbReference type="AlphaFoldDB" id="A0AAD9H271"/>
<organism evidence="1 2">
    <name type="scientific">Colletotrichum zoysiae</name>
    <dbReference type="NCBI Taxonomy" id="1216348"/>
    <lineage>
        <taxon>Eukaryota</taxon>
        <taxon>Fungi</taxon>
        <taxon>Dikarya</taxon>
        <taxon>Ascomycota</taxon>
        <taxon>Pezizomycotina</taxon>
        <taxon>Sordariomycetes</taxon>
        <taxon>Hypocreomycetidae</taxon>
        <taxon>Glomerellales</taxon>
        <taxon>Glomerellaceae</taxon>
        <taxon>Colletotrichum</taxon>
        <taxon>Colletotrichum graminicola species complex</taxon>
    </lineage>
</organism>
<reference evidence="1" key="1">
    <citation type="submission" date="2021-06" db="EMBL/GenBank/DDBJ databases">
        <title>Comparative genomics, transcriptomics and evolutionary studies reveal genomic signatures of adaptation to plant cell wall in hemibiotrophic fungi.</title>
        <authorList>
            <consortium name="DOE Joint Genome Institute"/>
            <person name="Baroncelli R."/>
            <person name="Diaz J.F."/>
            <person name="Benocci T."/>
            <person name="Peng M."/>
            <person name="Battaglia E."/>
            <person name="Haridas S."/>
            <person name="Andreopoulos W."/>
            <person name="Labutti K."/>
            <person name="Pangilinan J."/>
            <person name="Floch G.L."/>
            <person name="Makela M.R."/>
            <person name="Henrissat B."/>
            <person name="Grigoriev I.V."/>
            <person name="Crouch J.A."/>
            <person name="De Vries R.P."/>
            <person name="Sukno S.A."/>
            <person name="Thon M.R."/>
        </authorList>
    </citation>
    <scope>NUCLEOTIDE SEQUENCE</scope>
    <source>
        <strain evidence="1">MAFF235873</strain>
    </source>
</reference>
<accession>A0AAD9H271</accession>
<evidence type="ECO:0000313" key="2">
    <source>
        <dbReference type="Proteomes" id="UP001232148"/>
    </source>
</evidence>
<dbReference type="SUPFAM" id="SSF50129">
    <property type="entry name" value="GroES-like"/>
    <property type="match status" value="1"/>
</dbReference>
<dbReference type="PANTHER" id="PTHR43677">
    <property type="entry name" value="SHORT-CHAIN DEHYDROGENASE/REDUCTASE"/>
    <property type="match status" value="1"/>
</dbReference>
<comment type="caution">
    <text evidence="1">The sequence shown here is derived from an EMBL/GenBank/DDBJ whole genome shotgun (WGS) entry which is preliminary data.</text>
</comment>
<gene>
    <name evidence="1" type="ORF">LX32DRAFT_658901</name>
</gene>
<name>A0AAD9H271_9PEZI</name>
<dbReference type="InterPro" id="IPR051397">
    <property type="entry name" value="Zn-ADH-like_protein"/>
</dbReference>
<evidence type="ECO:0000313" key="1">
    <source>
        <dbReference type="EMBL" id="KAK2020708.1"/>
    </source>
</evidence>
<dbReference type="Proteomes" id="UP001232148">
    <property type="component" value="Unassembled WGS sequence"/>
</dbReference>
<dbReference type="GO" id="GO:0016491">
    <property type="term" value="F:oxidoreductase activity"/>
    <property type="evidence" value="ECO:0007669"/>
    <property type="project" value="TreeGrafter"/>
</dbReference>